<dbReference type="HOGENOM" id="CLU_1084846_0_0_6"/>
<evidence type="ECO:0000313" key="3">
    <source>
        <dbReference type="Proteomes" id="UP000029672"/>
    </source>
</evidence>
<dbReference type="AlphaFoldDB" id="A0A097EMJ7"/>
<evidence type="ECO:0000313" key="2">
    <source>
        <dbReference type="EMBL" id="AIT08785.1"/>
    </source>
</evidence>
<evidence type="ECO:0008006" key="4">
    <source>
        <dbReference type="Google" id="ProtNLM"/>
    </source>
</evidence>
<feature type="chain" id="PRO_5001929960" description="Sel1 repeat family protein" evidence="1">
    <location>
        <begin position="20"/>
        <end position="256"/>
    </location>
</feature>
<dbReference type="Gene3D" id="1.25.40.10">
    <property type="entry name" value="Tetratricopeptide repeat domain"/>
    <property type="match status" value="1"/>
</dbReference>
<reference evidence="2 3" key="1">
    <citation type="submission" date="2014-10" db="EMBL/GenBank/DDBJ databases">
        <title>Whole genome sequence of Francisella endociliophora strain FSC1006, isolated from a laboratory culture of the marine ciliate Euplotes raikovi.</title>
        <authorList>
            <person name="Granberg M."/>
            <person name="Backman S."/>
            <person name="Lundmark E."/>
            <person name="Nilsson E."/>
            <person name="Karlsson E."/>
            <person name="Thelaus J."/>
            <person name="Ohrman C."/>
            <person name="Larkeryd A."/>
            <person name="Stenberg P."/>
        </authorList>
    </citation>
    <scope>NUCLEOTIDE SEQUENCE [LARGE SCALE GENOMIC DNA]</scope>
    <source>
        <strain evidence="2 3">FSC1006</strain>
    </source>
</reference>
<dbReference type="InterPro" id="IPR011990">
    <property type="entry name" value="TPR-like_helical_dom_sf"/>
</dbReference>
<dbReference type="OrthoDB" id="1442375at2"/>
<dbReference type="STRING" id="1547445.LO80_01530"/>
<dbReference type="Proteomes" id="UP000029672">
    <property type="component" value="Chromosome"/>
</dbReference>
<accession>A0A097EMJ7</accession>
<dbReference type="Pfam" id="PF08238">
    <property type="entry name" value="Sel1"/>
    <property type="match status" value="3"/>
</dbReference>
<dbReference type="EMBL" id="CP009574">
    <property type="protein sequence ID" value="AIT08785.1"/>
    <property type="molecule type" value="Genomic_DNA"/>
</dbReference>
<dbReference type="SUPFAM" id="SSF81901">
    <property type="entry name" value="HCP-like"/>
    <property type="match status" value="1"/>
</dbReference>
<keyword evidence="1" id="KW-0732">Signal</keyword>
<protein>
    <recommendedName>
        <fullName evidence="4">Sel1 repeat family protein</fullName>
    </recommendedName>
</protein>
<dbReference type="eggNOG" id="COG0790">
    <property type="taxonomic scope" value="Bacteria"/>
</dbReference>
<name>A0A097EMJ7_9GAMM</name>
<evidence type="ECO:0000256" key="1">
    <source>
        <dbReference type="SAM" id="SignalP"/>
    </source>
</evidence>
<sequence>MKKTLLITSLLAISTYSFADIKDCISAAANHDKEKELEYCSPYLKSKEYPEATAILAVATSDNKKSLDFALWYTNYYENENTLNSNNAKATYTNTLNMIGNMYYSGESGKVDKTKGLEYITKAANLGNTLAQKQLGGFYGSEGDIPKENVGTAYKWFKIADINRSEETGSSSYINTLNDFFKSKPYCVAMGEQLVAQAYIDGSAGLSKDTSKAKKYLKDAIALYKDNEPTKENLQYCPEGADKLNLESAKKQLDSL</sequence>
<proteinExistence type="predicted"/>
<dbReference type="KEGG" id="frf:LO80_01530"/>
<feature type="signal peptide" evidence="1">
    <location>
        <begin position="1"/>
        <end position="19"/>
    </location>
</feature>
<dbReference type="RefSeq" id="WP_040007926.1">
    <property type="nucleotide sequence ID" value="NZ_CP009574.1"/>
</dbReference>
<dbReference type="InterPro" id="IPR006597">
    <property type="entry name" value="Sel1-like"/>
</dbReference>
<organism evidence="2 3">
    <name type="scientific">Candidatus Francisella endociliophora</name>
    <dbReference type="NCBI Taxonomy" id="653937"/>
    <lineage>
        <taxon>Bacteria</taxon>
        <taxon>Pseudomonadati</taxon>
        <taxon>Pseudomonadota</taxon>
        <taxon>Gammaproteobacteria</taxon>
        <taxon>Thiotrichales</taxon>
        <taxon>Francisellaceae</taxon>
        <taxon>Francisella</taxon>
    </lineage>
</organism>
<dbReference type="SMART" id="SM00671">
    <property type="entry name" value="SEL1"/>
    <property type="match status" value="2"/>
</dbReference>
<gene>
    <name evidence="2" type="ORF">LO80_01530</name>
</gene>
<keyword evidence="3" id="KW-1185">Reference proteome</keyword>